<protein>
    <recommendedName>
        <fullName evidence="3">Prenyltransferase/squalene oxidase</fullName>
    </recommendedName>
</protein>
<dbReference type="OrthoDB" id="370326at2"/>
<dbReference type="Gene3D" id="1.50.10.20">
    <property type="match status" value="1"/>
</dbReference>
<gene>
    <name evidence="1" type="ORF">Bccel_4820</name>
</gene>
<dbReference type="Proteomes" id="UP000036923">
    <property type="component" value="Unassembled WGS sequence"/>
</dbReference>
<evidence type="ECO:0000313" key="1">
    <source>
        <dbReference type="EMBL" id="KNY29546.1"/>
    </source>
</evidence>
<reference evidence="2" key="1">
    <citation type="submission" date="2015-07" db="EMBL/GenBank/DDBJ databases">
        <title>Near-Complete Genome Sequence of the Cellulolytic Bacterium Bacteroides (Pseudobacteroides) cellulosolvens ATCC 35603.</title>
        <authorList>
            <person name="Dassa B."/>
            <person name="Utturkar S.M."/>
            <person name="Klingeman D.M."/>
            <person name="Hurt R.A."/>
            <person name="Keller M."/>
            <person name="Xu J."/>
            <person name="Reddy Y.H.K."/>
            <person name="Borovok I."/>
            <person name="Grinberg I.R."/>
            <person name="Lamed R."/>
            <person name="Zhivin O."/>
            <person name="Bayer E.A."/>
            <person name="Brown S.D."/>
        </authorList>
    </citation>
    <scope>NUCLEOTIDE SEQUENCE [LARGE SCALE GENOMIC DNA]</scope>
    <source>
        <strain evidence="2">DSM 2933</strain>
    </source>
</reference>
<proteinExistence type="predicted"/>
<comment type="caution">
    <text evidence="1">The sequence shown here is derived from an EMBL/GenBank/DDBJ whole genome shotgun (WGS) entry which is preliminary data.</text>
</comment>
<dbReference type="eggNOG" id="COG1657">
    <property type="taxonomic scope" value="Bacteria"/>
</dbReference>
<dbReference type="EMBL" id="LGTC01000001">
    <property type="protein sequence ID" value="KNY29546.1"/>
    <property type="molecule type" value="Genomic_DNA"/>
</dbReference>
<sequence>MDTKVINWLIEENSWMNFAVETQLFDKKAEPAIATNDVKIQKIIERLKDLDVGITALKTGKVRYSSTGNVFWDLFFLSDIGLKAEDINIHDEIDDFFKLQQDDGTFILQDGTKSNYLCIPTIILASLVKMGYKDNPHIVKYIDIIINSQRLDGGWHCALNRATGKKLQNSESCPMDNLNILMLLGQYDMYRNDIRLNGAIDLLLTHWKKREEPWRPYGFGIGNDYIKLKYPAVKYGILRVLDVLSIYPYASKKPEFNEMIELVIKKSLDGKFYAESVSRSYAEFDFGQTKSPSRWITFLIYRILKRIS</sequence>
<organism evidence="1 2">
    <name type="scientific">Pseudobacteroides cellulosolvens ATCC 35603 = DSM 2933</name>
    <dbReference type="NCBI Taxonomy" id="398512"/>
    <lineage>
        <taxon>Bacteria</taxon>
        <taxon>Bacillati</taxon>
        <taxon>Bacillota</taxon>
        <taxon>Clostridia</taxon>
        <taxon>Eubacteriales</taxon>
        <taxon>Oscillospiraceae</taxon>
        <taxon>Pseudobacteroides</taxon>
    </lineage>
</organism>
<dbReference type="AlphaFoldDB" id="A0A0L6JUL4"/>
<evidence type="ECO:0008006" key="3">
    <source>
        <dbReference type="Google" id="ProtNLM"/>
    </source>
</evidence>
<name>A0A0L6JUL4_9FIRM</name>
<accession>A0A0L6JUL4</accession>
<keyword evidence="2" id="KW-1185">Reference proteome</keyword>
<dbReference type="SUPFAM" id="SSF48239">
    <property type="entry name" value="Terpenoid cyclases/Protein prenyltransferases"/>
    <property type="match status" value="1"/>
</dbReference>
<dbReference type="STRING" id="398512.Bccel_4820"/>
<evidence type="ECO:0000313" key="2">
    <source>
        <dbReference type="Proteomes" id="UP000036923"/>
    </source>
</evidence>
<dbReference type="InterPro" id="IPR008930">
    <property type="entry name" value="Terpenoid_cyclase/PrenylTrfase"/>
</dbReference>
<dbReference type="RefSeq" id="WP_036935380.1">
    <property type="nucleotide sequence ID" value="NZ_JQKC01000001.1"/>
</dbReference>